<feature type="domain" description="Palmitoyltransferase DHHC" evidence="11">
    <location>
        <begin position="155"/>
        <end position="304"/>
    </location>
</feature>
<feature type="transmembrane region" description="Helical" evidence="10">
    <location>
        <begin position="266"/>
        <end position="287"/>
    </location>
</feature>
<feature type="transmembrane region" description="Helical" evidence="10">
    <location>
        <begin position="106"/>
        <end position="124"/>
    </location>
</feature>
<dbReference type="InterPro" id="IPR039859">
    <property type="entry name" value="PFA4/ZDH16/20/ERF2-like"/>
</dbReference>
<dbReference type="PANTHER" id="PTHR22883:SF301">
    <property type="entry name" value="PALMITOYLTRANSFERASE ZDHHC12"/>
    <property type="match status" value="1"/>
</dbReference>
<evidence type="ECO:0000256" key="3">
    <source>
        <dbReference type="ARBA" id="ARBA00022679"/>
    </source>
</evidence>
<comment type="domain">
    <text evidence="10">The DHHC domain is required for palmitoyltransferase activity.</text>
</comment>
<dbReference type="AlphaFoldDB" id="A0A8S1R942"/>
<keyword evidence="8" id="KW-0449">Lipoprotein</keyword>
<comment type="caution">
    <text evidence="12">The sequence shown here is derived from an EMBL/GenBank/DDBJ whole genome shotgun (WGS) entry which is preliminary data.</text>
</comment>
<dbReference type="OrthoDB" id="5977743at2759"/>
<dbReference type="PANTHER" id="PTHR22883">
    <property type="entry name" value="ZINC FINGER DHHC DOMAIN CONTAINING PROTEIN"/>
    <property type="match status" value="1"/>
</dbReference>
<evidence type="ECO:0000313" key="12">
    <source>
        <dbReference type="EMBL" id="CAD8123709.1"/>
    </source>
</evidence>
<gene>
    <name evidence="12" type="ORF">PSON_ATCC_30995.1.T1460135</name>
</gene>
<keyword evidence="4 10" id="KW-0812">Transmembrane</keyword>
<dbReference type="EC" id="2.3.1.225" evidence="10"/>
<dbReference type="Proteomes" id="UP000692954">
    <property type="component" value="Unassembled WGS sequence"/>
</dbReference>
<dbReference type="PROSITE" id="PS50216">
    <property type="entry name" value="DHHC"/>
    <property type="match status" value="1"/>
</dbReference>
<evidence type="ECO:0000256" key="7">
    <source>
        <dbReference type="ARBA" id="ARBA00023139"/>
    </source>
</evidence>
<keyword evidence="5 10" id="KW-1133">Transmembrane helix</keyword>
<evidence type="ECO:0000259" key="11">
    <source>
        <dbReference type="Pfam" id="PF01529"/>
    </source>
</evidence>
<keyword evidence="9 10" id="KW-0012">Acyltransferase</keyword>
<dbReference type="Pfam" id="PF01529">
    <property type="entry name" value="DHHC"/>
    <property type="match status" value="1"/>
</dbReference>
<dbReference type="InterPro" id="IPR001594">
    <property type="entry name" value="Palmitoyltrfase_DHHC"/>
</dbReference>
<dbReference type="GO" id="GO:0005794">
    <property type="term" value="C:Golgi apparatus"/>
    <property type="evidence" value="ECO:0007669"/>
    <property type="project" value="TreeGrafter"/>
</dbReference>
<comment type="catalytic activity">
    <reaction evidence="10">
        <text>L-cysteinyl-[protein] + hexadecanoyl-CoA = S-hexadecanoyl-L-cysteinyl-[protein] + CoA</text>
        <dbReference type="Rhea" id="RHEA:36683"/>
        <dbReference type="Rhea" id="RHEA-COMP:10131"/>
        <dbReference type="Rhea" id="RHEA-COMP:11032"/>
        <dbReference type="ChEBI" id="CHEBI:29950"/>
        <dbReference type="ChEBI" id="CHEBI:57287"/>
        <dbReference type="ChEBI" id="CHEBI:57379"/>
        <dbReference type="ChEBI" id="CHEBI:74151"/>
        <dbReference type="EC" id="2.3.1.225"/>
    </reaction>
</comment>
<sequence>MEQILLFILFALTTGSFMYMLVCTDSNSKSLMGMIRRKLYTNGPSILKQLFGNKIFKKCSDLYNYVFYTNNRLGQMAYFFIFWMAFAFYVKFGLLKHFGDTPYVSHIHSVCGSLIFLCCNYFFYKTCTISPGIVNKENNNEYVKQYQKYYDEVQYKQNTTCTTCNIIKPARSKHCRICNVCVSKFDHHCIWVRQCIGQNNYKYFLLFLFSHLFLSLYGVIAGFLCLFGIAEKQSLFKLTYKNAVTGEISQATFLRVFLVISNRETFFVFIIFVCLIFFISLTAFFLYHLNMIRKDLTTNERIRKNDFEKSFLHEMYQLQKQEIRKKDENSSKRLAQLKLCWNSLNKRRVQGIFEGFKIVFSQPN</sequence>
<dbReference type="EMBL" id="CAJJDN010000146">
    <property type="protein sequence ID" value="CAD8123709.1"/>
    <property type="molecule type" value="Genomic_DNA"/>
</dbReference>
<comment type="similarity">
    <text evidence="2 10">Belongs to the DHHC palmitoyltransferase family.</text>
</comment>
<name>A0A8S1R942_9CILI</name>
<evidence type="ECO:0000256" key="2">
    <source>
        <dbReference type="ARBA" id="ARBA00008574"/>
    </source>
</evidence>
<keyword evidence="6 10" id="KW-0472">Membrane</keyword>
<evidence type="ECO:0000313" key="13">
    <source>
        <dbReference type="Proteomes" id="UP000692954"/>
    </source>
</evidence>
<evidence type="ECO:0000256" key="9">
    <source>
        <dbReference type="ARBA" id="ARBA00023315"/>
    </source>
</evidence>
<feature type="transmembrane region" description="Helical" evidence="10">
    <location>
        <begin position="203"/>
        <end position="230"/>
    </location>
</feature>
<dbReference type="GO" id="GO:0019706">
    <property type="term" value="F:protein-cysteine S-palmitoyltransferase activity"/>
    <property type="evidence" value="ECO:0007669"/>
    <property type="project" value="UniProtKB-EC"/>
</dbReference>
<reference evidence="12" key="1">
    <citation type="submission" date="2021-01" db="EMBL/GenBank/DDBJ databases">
        <authorList>
            <consortium name="Genoscope - CEA"/>
            <person name="William W."/>
        </authorList>
    </citation>
    <scope>NUCLEOTIDE SEQUENCE</scope>
</reference>
<accession>A0A8S1R942</accession>
<proteinExistence type="inferred from homology"/>
<keyword evidence="13" id="KW-1185">Reference proteome</keyword>
<protein>
    <recommendedName>
        <fullName evidence="10">Palmitoyltransferase</fullName>
        <ecNumber evidence="10">2.3.1.225</ecNumber>
    </recommendedName>
</protein>
<feature type="transmembrane region" description="Helical" evidence="10">
    <location>
        <begin position="76"/>
        <end position="94"/>
    </location>
</feature>
<feature type="transmembrane region" description="Helical" evidence="10">
    <location>
        <begin position="6"/>
        <end position="24"/>
    </location>
</feature>
<evidence type="ECO:0000256" key="4">
    <source>
        <dbReference type="ARBA" id="ARBA00022692"/>
    </source>
</evidence>
<keyword evidence="3 10" id="KW-0808">Transferase</keyword>
<dbReference type="GO" id="GO:0006612">
    <property type="term" value="P:protein targeting to membrane"/>
    <property type="evidence" value="ECO:0007669"/>
    <property type="project" value="TreeGrafter"/>
</dbReference>
<organism evidence="12 13">
    <name type="scientific">Paramecium sonneborni</name>
    <dbReference type="NCBI Taxonomy" id="65129"/>
    <lineage>
        <taxon>Eukaryota</taxon>
        <taxon>Sar</taxon>
        <taxon>Alveolata</taxon>
        <taxon>Ciliophora</taxon>
        <taxon>Intramacronucleata</taxon>
        <taxon>Oligohymenophorea</taxon>
        <taxon>Peniculida</taxon>
        <taxon>Parameciidae</taxon>
        <taxon>Paramecium</taxon>
    </lineage>
</organism>
<evidence type="ECO:0000256" key="1">
    <source>
        <dbReference type="ARBA" id="ARBA00004127"/>
    </source>
</evidence>
<evidence type="ECO:0000256" key="10">
    <source>
        <dbReference type="RuleBase" id="RU079119"/>
    </source>
</evidence>
<keyword evidence="7" id="KW-0564">Palmitate</keyword>
<evidence type="ECO:0000256" key="8">
    <source>
        <dbReference type="ARBA" id="ARBA00023288"/>
    </source>
</evidence>
<evidence type="ECO:0000256" key="5">
    <source>
        <dbReference type="ARBA" id="ARBA00022989"/>
    </source>
</evidence>
<evidence type="ECO:0000256" key="6">
    <source>
        <dbReference type="ARBA" id="ARBA00023136"/>
    </source>
</evidence>
<comment type="subcellular location">
    <subcellularLocation>
        <location evidence="1">Endomembrane system</location>
        <topology evidence="1">Multi-pass membrane protein</topology>
    </subcellularLocation>
</comment>
<dbReference type="GO" id="GO:0005783">
    <property type="term" value="C:endoplasmic reticulum"/>
    <property type="evidence" value="ECO:0007669"/>
    <property type="project" value="TreeGrafter"/>
</dbReference>